<comment type="caution">
    <text evidence="2">The sequence shown here is derived from an EMBL/GenBank/DDBJ whole genome shotgun (WGS) entry which is preliminary data.</text>
</comment>
<proteinExistence type="predicted"/>
<keyword evidence="3" id="KW-1185">Reference proteome</keyword>
<reference evidence="2" key="2">
    <citation type="journal article" date="2023" name="Microbiol Resour">
        <title>Decontamination and Annotation of the Draft Genome Sequence of the Oomycete Lagenidium giganteum ARSEF 373.</title>
        <authorList>
            <person name="Morgan W.R."/>
            <person name="Tartar A."/>
        </authorList>
    </citation>
    <scope>NUCLEOTIDE SEQUENCE</scope>
    <source>
        <strain evidence="2">ARSEF 373</strain>
    </source>
</reference>
<gene>
    <name evidence="2" type="ORF">N0F65_005536</name>
</gene>
<evidence type="ECO:0000313" key="2">
    <source>
        <dbReference type="EMBL" id="DAZ97564.1"/>
    </source>
</evidence>
<sequence length="72" mass="8613">MPFVQAAGKMPTADRRNYVRRRLRFEYEQHLHESNPERIQFLLRLADTQLDTVQIQAEHLANAFSSPDYHRM</sequence>
<organism evidence="2 3">
    <name type="scientific">Lagenidium giganteum</name>
    <dbReference type="NCBI Taxonomy" id="4803"/>
    <lineage>
        <taxon>Eukaryota</taxon>
        <taxon>Sar</taxon>
        <taxon>Stramenopiles</taxon>
        <taxon>Oomycota</taxon>
        <taxon>Peronosporomycetes</taxon>
        <taxon>Pythiales</taxon>
        <taxon>Pythiaceae</taxon>
    </lineage>
</organism>
<dbReference type="AlphaFoldDB" id="A0AAV2YWE9"/>
<dbReference type="Proteomes" id="UP001146120">
    <property type="component" value="Unassembled WGS sequence"/>
</dbReference>
<dbReference type="Pfam" id="PF05347">
    <property type="entry name" value="Complex1_LYR"/>
    <property type="match status" value="1"/>
</dbReference>
<reference evidence="2" key="1">
    <citation type="submission" date="2022-11" db="EMBL/GenBank/DDBJ databases">
        <authorList>
            <person name="Morgan W.R."/>
            <person name="Tartar A."/>
        </authorList>
    </citation>
    <scope>NUCLEOTIDE SEQUENCE</scope>
    <source>
        <strain evidence="2">ARSEF 373</strain>
    </source>
</reference>
<evidence type="ECO:0000259" key="1">
    <source>
        <dbReference type="Pfam" id="PF05347"/>
    </source>
</evidence>
<name>A0AAV2YWE9_9STRA</name>
<feature type="domain" description="Complex 1 LYR protein" evidence="1">
    <location>
        <begin position="6"/>
        <end position="51"/>
    </location>
</feature>
<evidence type="ECO:0000313" key="3">
    <source>
        <dbReference type="Proteomes" id="UP001146120"/>
    </source>
</evidence>
<dbReference type="InterPro" id="IPR008011">
    <property type="entry name" value="Complex1_LYR_dom"/>
</dbReference>
<accession>A0AAV2YWE9</accession>
<protein>
    <recommendedName>
        <fullName evidence="1">Complex 1 LYR protein domain-containing protein</fullName>
    </recommendedName>
</protein>
<dbReference type="EMBL" id="DAKRPA010000131">
    <property type="protein sequence ID" value="DAZ97564.1"/>
    <property type="molecule type" value="Genomic_DNA"/>
</dbReference>